<keyword evidence="3" id="KW-1185">Reference proteome</keyword>
<protein>
    <recommendedName>
        <fullName evidence="4">DUF19 domain-containing protein</fullName>
    </recommendedName>
</protein>
<evidence type="ECO:0008006" key="4">
    <source>
        <dbReference type="Google" id="ProtNLM"/>
    </source>
</evidence>
<accession>A0A4Y2ASK6</accession>
<name>A0A4Y2ASK6_ARAVE</name>
<proteinExistence type="predicted"/>
<comment type="caution">
    <text evidence="2">The sequence shown here is derived from an EMBL/GenBank/DDBJ whole genome shotgun (WGS) entry which is preliminary data.</text>
</comment>
<dbReference type="AlphaFoldDB" id="A0A4Y2ASK6"/>
<dbReference type="EMBL" id="BGPR01000027">
    <property type="protein sequence ID" value="GBL81954.1"/>
    <property type="molecule type" value="Genomic_DNA"/>
</dbReference>
<dbReference type="Proteomes" id="UP000499080">
    <property type="component" value="Unassembled WGS sequence"/>
</dbReference>
<feature type="chain" id="PRO_5021449532" description="DUF19 domain-containing protein" evidence="1">
    <location>
        <begin position="23"/>
        <end position="146"/>
    </location>
</feature>
<sequence>MNSMFLCAFGLFTIVLIRSSNGDNLKYYPSCWNYALCEDGPSGKTLMDCINILTPEELKTYFQYEQENFYNFNSDSLSDITKKYCSFDDDKKTDVYHKLIDADHGYENNVCSEGKEGACSRIREAINCEYDFFQKLQSEGKCQRES</sequence>
<feature type="signal peptide" evidence="1">
    <location>
        <begin position="1"/>
        <end position="22"/>
    </location>
</feature>
<gene>
    <name evidence="2" type="ORF">AVEN_50539_1</name>
</gene>
<reference evidence="2 3" key="1">
    <citation type="journal article" date="2019" name="Sci. Rep.">
        <title>Orb-weaving spider Araneus ventricosus genome elucidates the spidroin gene catalogue.</title>
        <authorList>
            <person name="Kono N."/>
            <person name="Nakamura H."/>
            <person name="Ohtoshi R."/>
            <person name="Moran D.A.P."/>
            <person name="Shinohara A."/>
            <person name="Yoshida Y."/>
            <person name="Fujiwara M."/>
            <person name="Mori M."/>
            <person name="Tomita M."/>
            <person name="Arakawa K."/>
        </authorList>
    </citation>
    <scope>NUCLEOTIDE SEQUENCE [LARGE SCALE GENOMIC DNA]</scope>
</reference>
<evidence type="ECO:0000256" key="1">
    <source>
        <dbReference type="SAM" id="SignalP"/>
    </source>
</evidence>
<evidence type="ECO:0000313" key="2">
    <source>
        <dbReference type="EMBL" id="GBL81954.1"/>
    </source>
</evidence>
<organism evidence="2 3">
    <name type="scientific">Araneus ventricosus</name>
    <name type="common">Orbweaver spider</name>
    <name type="synonym">Epeira ventricosa</name>
    <dbReference type="NCBI Taxonomy" id="182803"/>
    <lineage>
        <taxon>Eukaryota</taxon>
        <taxon>Metazoa</taxon>
        <taxon>Ecdysozoa</taxon>
        <taxon>Arthropoda</taxon>
        <taxon>Chelicerata</taxon>
        <taxon>Arachnida</taxon>
        <taxon>Araneae</taxon>
        <taxon>Araneomorphae</taxon>
        <taxon>Entelegynae</taxon>
        <taxon>Araneoidea</taxon>
        <taxon>Araneidae</taxon>
        <taxon>Araneus</taxon>
    </lineage>
</organism>
<keyword evidence="1" id="KW-0732">Signal</keyword>
<evidence type="ECO:0000313" key="3">
    <source>
        <dbReference type="Proteomes" id="UP000499080"/>
    </source>
</evidence>